<keyword evidence="6" id="KW-0255">Endonuclease</keyword>
<reference evidence="11" key="1">
    <citation type="submission" date="2022-12" db="EMBL/GenBank/DDBJ databases">
        <title>Bird 10,000 Genomes (B10K) Project - Family phase.</title>
        <authorList>
            <person name="Zhang G."/>
        </authorList>
    </citation>
    <scope>NUCLEOTIDE SEQUENCE</scope>
    <source>
        <strain evidence="11">B10K-CU-030-46</strain>
        <tissue evidence="11">Muscle</tissue>
    </source>
</reference>
<evidence type="ECO:0000256" key="1">
    <source>
        <dbReference type="ARBA" id="ARBA00010879"/>
    </source>
</evidence>
<gene>
    <name evidence="11" type="primary">Ervk18_3</name>
    <name evidence="11" type="ORF">MENNOV_R00574</name>
</gene>
<feature type="domain" description="RNase H type-1" evidence="10">
    <location>
        <begin position="301"/>
        <end position="422"/>
    </location>
</feature>
<dbReference type="EMBL" id="VWPS01001390">
    <property type="protein sequence ID" value="NXF00146.1"/>
    <property type="molecule type" value="Genomic_DNA"/>
</dbReference>
<evidence type="ECO:0000256" key="6">
    <source>
        <dbReference type="ARBA" id="ARBA00022759"/>
    </source>
</evidence>
<feature type="non-terminal residue" evidence="11">
    <location>
        <position position="422"/>
    </location>
</feature>
<dbReference type="AlphaFoldDB" id="A0AA97NCL5"/>
<feature type="domain" description="Reverse transcriptase" evidence="9">
    <location>
        <begin position="1"/>
        <end position="78"/>
    </location>
</feature>
<dbReference type="InterPro" id="IPR000477">
    <property type="entry name" value="RT_dom"/>
</dbReference>
<dbReference type="Pfam" id="PF06817">
    <property type="entry name" value="RVT_thumb"/>
    <property type="match status" value="1"/>
</dbReference>
<dbReference type="PROSITE" id="PS50878">
    <property type="entry name" value="RT_POL"/>
    <property type="match status" value="1"/>
</dbReference>
<proteinExistence type="inferred from homology"/>
<dbReference type="Gene3D" id="3.30.70.270">
    <property type="match status" value="2"/>
</dbReference>
<evidence type="ECO:0000259" key="9">
    <source>
        <dbReference type="PROSITE" id="PS50878"/>
    </source>
</evidence>
<evidence type="ECO:0000256" key="3">
    <source>
        <dbReference type="ARBA" id="ARBA00022679"/>
    </source>
</evidence>
<dbReference type="PANTHER" id="PTHR41694:SF3">
    <property type="entry name" value="RNA-DIRECTED DNA POLYMERASE-RELATED"/>
    <property type="match status" value="1"/>
</dbReference>
<evidence type="ECO:0000256" key="5">
    <source>
        <dbReference type="ARBA" id="ARBA00022722"/>
    </source>
</evidence>
<comment type="similarity">
    <text evidence="1">Belongs to the beta type-B retroviral polymerase family. HERV class-II K(HML-2) pol subfamily.</text>
</comment>
<keyword evidence="4" id="KW-0548">Nucleotidyltransferase</keyword>
<evidence type="ECO:0000313" key="11">
    <source>
        <dbReference type="EMBL" id="NXF00146.1"/>
    </source>
</evidence>
<organism evidence="11">
    <name type="scientific">Menura novaehollandiae</name>
    <name type="common">superb lyrebird</name>
    <dbReference type="NCBI Taxonomy" id="47692"/>
    <lineage>
        <taxon>Eukaryota</taxon>
        <taxon>Metazoa</taxon>
        <taxon>Chordata</taxon>
        <taxon>Craniata</taxon>
        <taxon>Vertebrata</taxon>
        <taxon>Euteleostomi</taxon>
        <taxon>Archelosauria</taxon>
        <taxon>Archosauria</taxon>
        <taxon>Dinosauria</taxon>
        <taxon>Saurischia</taxon>
        <taxon>Theropoda</taxon>
        <taxon>Coelurosauria</taxon>
        <taxon>Aves</taxon>
        <taxon>Neognathae</taxon>
        <taxon>Neoaves</taxon>
        <taxon>Telluraves</taxon>
        <taxon>Australaves</taxon>
        <taxon>Passeriformes</taxon>
        <taxon>Menuridae</taxon>
        <taxon>Menura</taxon>
    </lineage>
</organism>
<keyword evidence="5" id="KW-0540">Nuclease</keyword>
<dbReference type="InterPro" id="IPR036397">
    <property type="entry name" value="RNaseH_sf"/>
</dbReference>
<name>A0AA97NCL5_9PASS</name>
<comment type="caution">
    <text evidence="11">The sequence shown here is derived from an EMBL/GenBank/DDBJ whole genome shotgun (WGS) entry which is preliminary data.</text>
</comment>
<keyword evidence="12" id="KW-1185">Reference proteome</keyword>
<dbReference type="InterPro" id="IPR043128">
    <property type="entry name" value="Rev_trsase/Diguanyl_cyclase"/>
</dbReference>
<dbReference type="Gene3D" id="3.30.420.10">
    <property type="entry name" value="Ribonuclease H-like superfamily/Ribonuclease H"/>
    <property type="match status" value="1"/>
</dbReference>
<protein>
    <recommendedName>
        <fullName evidence="2">ribonuclease H</fullName>
        <ecNumber evidence="2">3.1.26.4</ecNumber>
    </recommendedName>
</protein>
<dbReference type="SUPFAM" id="SSF56672">
    <property type="entry name" value="DNA/RNA polymerases"/>
    <property type="match status" value="1"/>
</dbReference>
<dbReference type="InterPro" id="IPR043502">
    <property type="entry name" value="DNA/RNA_pol_sf"/>
</dbReference>
<dbReference type="PROSITE" id="PS50879">
    <property type="entry name" value="RNASE_H_1"/>
    <property type="match status" value="1"/>
</dbReference>
<dbReference type="InterPro" id="IPR010661">
    <property type="entry name" value="RVT_thumb"/>
</dbReference>
<dbReference type="Pfam" id="PF00078">
    <property type="entry name" value="RVT_1"/>
    <property type="match status" value="1"/>
</dbReference>
<dbReference type="InterPro" id="IPR002156">
    <property type="entry name" value="RNaseH_domain"/>
</dbReference>
<accession>A0AA97NCL5</accession>
<keyword evidence="7" id="KW-0378">Hydrolase</keyword>
<dbReference type="GO" id="GO:0004523">
    <property type="term" value="F:RNA-DNA hybrid ribonuclease activity"/>
    <property type="evidence" value="ECO:0007669"/>
    <property type="project" value="UniProtKB-EC"/>
</dbReference>
<dbReference type="Pfam" id="PF00075">
    <property type="entry name" value="RNase_H"/>
    <property type="match status" value="1"/>
</dbReference>
<evidence type="ECO:0000313" key="12">
    <source>
        <dbReference type="Proteomes" id="UP000521578"/>
    </source>
</evidence>
<keyword evidence="3" id="KW-0808">Transferase</keyword>
<feature type="non-terminal residue" evidence="11">
    <location>
        <position position="1"/>
    </location>
</feature>
<evidence type="ECO:0000256" key="8">
    <source>
        <dbReference type="ARBA" id="ARBA00022918"/>
    </source>
</evidence>
<dbReference type="GO" id="GO:0035613">
    <property type="term" value="F:RNA stem-loop binding"/>
    <property type="evidence" value="ECO:0007669"/>
    <property type="project" value="TreeGrafter"/>
</dbReference>
<evidence type="ECO:0000259" key="10">
    <source>
        <dbReference type="PROSITE" id="PS50879"/>
    </source>
</evidence>
<evidence type="ECO:0000256" key="7">
    <source>
        <dbReference type="ARBA" id="ARBA00022801"/>
    </source>
</evidence>
<dbReference type="Proteomes" id="UP000521578">
    <property type="component" value="Unassembled WGS sequence"/>
</dbReference>
<keyword evidence="8" id="KW-0695">RNA-directed DNA polymerase</keyword>
<dbReference type="PANTHER" id="PTHR41694">
    <property type="entry name" value="ENDOGENOUS RETROVIRUS GROUP K MEMBER POL PROTEIN"/>
    <property type="match status" value="1"/>
</dbReference>
<dbReference type="EC" id="3.1.26.4" evidence="2"/>
<sequence length="422" mass="47874">NSPTMCQMFVHRALQPVRERFANTIVYHYMDNILFCREQAFEMADINKINRDLSQSGLVIGPEKIQRTDPWHYLGWVVTKNHIRPQKLQLHTDLHTLHDVQKLLGDLQWVRQLAGISNADLAPLMPLLQGTDPAQPVHLTGDQRQCLDRLEKQLAVSVANRRLPDIPLGILIVNAGDAPFPLLCCTGGKQAKRSVDEICILEWVFPPTTPPQSIWQRTQVLAHLICKARARTVDISGLEPTFISLPIRTEIREWLIGHSEALQTALVGFTGQIIERYPVDPRLQVIMRQQWVEEPKMKNRPVQGITVFTDAGRKKKLAACTWMHAGQWEHHIIPGTNDDSLQTLELTAVAWALVHWQTEAINIVTDSLYVTGVVLRIEQALVKRPANKRLSQLFGQVQRAIQAHTQPGAILHIRSHMFIEGL</sequence>
<dbReference type="GO" id="GO:0003964">
    <property type="term" value="F:RNA-directed DNA polymerase activity"/>
    <property type="evidence" value="ECO:0007669"/>
    <property type="project" value="UniProtKB-KW"/>
</dbReference>
<evidence type="ECO:0000256" key="4">
    <source>
        <dbReference type="ARBA" id="ARBA00022695"/>
    </source>
</evidence>
<evidence type="ECO:0000256" key="2">
    <source>
        <dbReference type="ARBA" id="ARBA00012180"/>
    </source>
</evidence>